<evidence type="ECO:0000313" key="1">
    <source>
        <dbReference type="EMBL" id="MPC75445.1"/>
    </source>
</evidence>
<keyword evidence="2" id="KW-1185">Reference proteome</keyword>
<protein>
    <submittedName>
        <fullName evidence="1">Uncharacterized protein</fullName>
    </submittedName>
</protein>
<reference evidence="1 2" key="1">
    <citation type="submission" date="2019-05" db="EMBL/GenBank/DDBJ databases">
        <title>Another draft genome of Portunus trituberculatus and its Hox gene families provides insights of decapod evolution.</title>
        <authorList>
            <person name="Jeong J.-H."/>
            <person name="Song I."/>
            <person name="Kim S."/>
            <person name="Choi T."/>
            <person name="Kim D."/>
            <person name="Ryu S."/>
            <person name="Kim W."/>
        </authorList>
    </citation>
    <scope>NUCLEOTIDE SEQUENCE [LARGE SCALE GENOMIC DNA]</scope>
    <source>
        <tissue evidence="1">Muscle</tissue>
    </source>
</reference>
<dbReference type="AlphaFoldDB" id="A0A5B7HZZ8"/>
<sequence length="87" mass="9583">MTVCPHKRTGLNICAFHFALFLFLTLHYSFHLASIPRPCSSRPGMTRTPAIHPALLQTLTNLPASCQHFQQLAKSSPRSSTGHSSLP</sequence>
<organism evidence="1 2">
    <name type="scientific">Portunus trituberculatus</name>
    <name type="common">Swimming crab</name>
    <name type="synonym">Neptunus trituberculatus</name>
    <dbReference type="NCBI Taxonomy" id="210409"/>
    <lineage>
        <taxon>Eukaryota</taxon>
        <taxon>Metazoa</taxon>
        <taxon>Ecdysozoa</taxon>
        <taxon>Arthropoda</taxon>
        <taxon>Crustacea</taxon>
        <taxon>Multicrustacea</taxon>
        <taxon>Malacostraca</taxon>
        <taxon>Eumalacostraca</taxon>
        <taxon>Eucarida</taxon>
        <taxon>Decapoda</taxon>
        <taxon>Pleocyemata</taxon>
        <taxon>Brachyura</taxon>
        <taxon>Eubrachyura</taxon>
        <taxon>Portunoidea</taxon>
        <taxon>Portunidae</taxon>
        <taxon>Portuninae</taxon>
        <taxon>Portunus</taxon>
    </lineage>
</organism>
<gene>
    <name evidence="1" type="ORF">E2C01_069832</name>
</gene>
<accession>A0A5B7HZZ8</accession>
<comment type="caution">
    <text evidence="1">The sequence shown here is derived from an EMBL/GenBank/DDBJ whole genome shotgun (WGS) entry which is preliminary data.</text>
</comment>
<name>A0A5B7HZZ8_PORTR</name>
<dbReference type="EMBL" id="VSRR010041127">
    <property type="protein sequence ID" value="MPC75445.1"/>
    <property type="molecule type" value="Genomic_DNA"/>
</dbReference>
<proteinExistence type="predicted"/>
<evidence type="ECO:0000313" key="2">
    <source>
        <dbReference type="Proteomes" id="UP000324222"/>
    </source>
</evidence>
<dbReference type="Proteomes" id="UP000324222">
    <property type="component" value="Unassembled WGS sequence"/>
</dbReference>